<dbReference type="RefSeq" id="WP_168070502.1">
    <property type="nucleotide sequence ID" value="NZ_JAATJC010000001.1"/>
</dbReference>
<dbReference type="PROSITE" id="PS51257">
    <property type="entry name" value="PROKAR_LIPOPROTEIN"/>
    <property type="match status" value="1"/>
</dbReference>
<keyword evidence="3" id="KW-1185">Reference proteome</keyword>
<evidence type="ECO:0000313" key="3">
    <source>
        <dbReference type="Proteomes" id="UP000558192"/>
    </source>
</evidence>
<dbReference type="Gene3D" id="3.10.310.50">
    <property type="match status" value="1"/>
</dbReference>
<organism evidence="2 3">
    <name type="scientific">Sphingomonas kaistensis</name>
    <dbReference type="NCBI Taxonomy" id="298708"/>
    <lineage>
        <taxon>Bacteria</taxon>
        <taxon>Pseudomonadati</taxon>
        <taxon>Pseudomonadota</taxon>
        <taxon>Alphaproteobacteria</taxon>
        <taxon>Sphingomonadales</taxon>
        <taxon>Sphingomonadaceae</taxon>
        <taxon>Sphingomonas</taxon>
    </lineage>
</organism>
<protein>
    <submittedName>
        <fullName evidence="2">Putative membrane protein YgcG</fullName>
    </submittedName>
</protein>
<evidence type="ECO:0000313" key="2">
    <source>
        <dbReference type="EMBL" id="NJC06974.1"/>
    </source>
</evidence>
<proteinExistence type="predicted"/>
<gene>
    <name evidence="2" type="ORF">GGQ97_002767</name>
</gene>
<reference evidence="2 3" key="1">
    <citation type="submission" date="2020-03" db="EMBL/GenBank/DDBJ databases">
        <title>Genomic Encyclopedia of Type Strains, Phase IV (KMG-IV): sequencing the most valuable type-strain genomes for metagenomic binning, comparative biology and taxonomic classification.</title>
        <authorList>
            <person name="Goeker M."/>
        </authorList>
    </citation>
    <scope>NUCLEOTIDE SEQUENCE [LARGE SCALE GENOMIC DNA]</scope>
    <source>
        <strain evidence="2 3">DSM 16846</strain>
    </source>
</reference>
<comment type="caution">
    <text evidence="2">The sequence shown here is derived from an EMBL/GenBank/DDBJ whole genome shotgun (WGS) entry which is preliminary data.</text>
</comment>
<dbReference type="AlphaFoldDB" id="A0A7X5Y890"/>
<feature type="domain" description="TPM" evidence="1">
    <location>
        <begin position="48"/>
        <end position="156"/>
    </location>
</feature>
<dbReference type="Pfam" id="PF04536">
    <property type="entry name" value="TPM_phosphatase"/>
    <property type="match status" value="1"/>
</dbReference>
<sequence length="166" mass="17441">MRAALTLLLACALASCGEQGGGEFSFWQTKRTGANATLRVEVKTTGLVIDAANVLEPGEEQRIGRLAEKAGETSRRKVLVLTVPPLAGQSLEQFGWAINGQRKDEGTVLLMVRPDDRMVRVESGGALTPVQAARVAAAMGPQLAAKRPAAAIETGLGVYASLWGAD</sequence>
<name>A0A7X5Y890_9SPHN</name>
<dbReference type="InterPro" id="IPR007621">
    <property type="entry name" value="TPM_dom"/>
</dbReference>
<dbReference type="Proteomes" id="UP000558192">
    <property type="component" value="Unassembled WGS sequence"/>
</dbReference>
<accession>A0A7X5Y890</accession>
<evidence type="ECO:0000259" key="1">
    <source>
        <dbReference type="Pfam" id="PF04536"/>
    </source>
</evidence>
<dbReference type="EMBL" id="JAATJC010000001">
    <property type="protein sequence ID" value="NJC06974.1"/>
    <property type="molecule type" value="Genomic_DNA"/>
</dbReference>